<reference evidence="1" key="1">
    <citation type="journal article" date="2015" name="Nature">
        <title>Complex archaea that bridge the gap between prokaryotes and eukaryotes.</title>
        <authorList>
            <person name="Spang A."/>
            <person name="Saw J.H."/>
            <person name="Jorgensen S.L."/>
            <person name="Zaremba-Niedzwiedzka K."/>
            <person name="Martijn J."/>
            <person name="Lind A.E."/>
            <person name="van Eijk R."/>
            <person name="Schleper C."/>
            <person name="Guy L."/>
            <person name="Ettema T.J."/>
        </authorList>
    </citation>
    <scope>NUCLEOTIDE SEQUENCE</scope>
</reference>
<protein>
    <submittedName>
        <fullName evidence="1">Uncharacterized protein</fullName>
    </submittedName>
</protein>
<sequence length="442" mass="47243">QFVIITAADKIFSSAEASSDRDDISKSGLSWAADSLTSFAVLNDLVVMCNRAGDTPQYTDGGGLTQDVTGMGNHKYVVSHKGRLFAAGKDGASIDYSGVNDILDWSDNGGTLTNLIKDHGKITGISPSHFDLIYIFYGGGRGKGGAIYRLDTPAIGTPDNWTLEPVVKGITTLSHQSIVPVGNDIGFVSAKPSFHLISTVEKFGDLESTEHSLTVEDSWKSSLNTGRGRLENIVSAYYGEENLACFGVTASGSSTNDLIYSMSTAIQDEGGNFEWQEWEGLAPVSMATISLNGRERLITGDTAGFVNLQDDSTFSDNGSTAITGTISLGSVAFINPVMRKGHKRLKYAYINNKISDTATLTYRVSDKNNLGPINTATMNVNGQGFVMGTSLIGDNIGEDRVLSDEVEILDSGERIELSVAHSTAATGLEIMWLSPMVTEESH</sequence>
<name>A0A0F9EP64_9ZZZZ</name>
<dbReference type="AlphaFoldDB" id="A0A0F9EP64"/>
<comment type="caution">
    <text evidence="1">The sequence shown here is derived from an EMBL/GenBank/DDBJ whole genome shotgun (WGS) entry which is preliminary data.</text>
</comment>
<feature type="non-terminal residue" evidence="1">
    <location>
        <position position="1"/>
    </location>
</feature>
<proteinExistence type="predicted"/>
<dbReference type="EMBL" id="LAZR01024240">
    <property type="protein sequence ID" value="KKL75819.1"/>
    <property type="molecule type" value="Genomic_DNA"/>
</dbReference>
<accession>A0A0F9EP64</accession>
<gene>
    <name evidence="1" type="ORF">LCGC14_2051070</name>
</gene>
<evidence type="ECO:0000313" key="1">
    <source>
        <dbReference type="EMBL" id="KKL75819.1"/>
    </source>
</evidence>
<organism evidence="1">
    <name type="scientific">marine sediment metagenome</name>
    <dbReference type="NCBI Taxonomy" id="412755"/>
    <lineage>
        <taxon>unclassified sequences</taxon>
        <taxon>metagenomes</taxon>
        <taxon>ecological metagenomes</taxon>
    </lineage>
</organism>